<organism evidence="6 7">
    <name type="scientific">Pedobacter gandavensis</name>
    <dbReference type="NCBI Taxonomy" id="2679963"/>
    <lineage>
        <taxon>Bacteria</taxon>
        <taxon>Pseudomonadati</taxon>
        <taxon>Bacteroidota</taxon>
        <taxon>Sphingobacteriia</taxon>
        <taxon>Sphingobacteriales</taxon>
        <taxon>Sphingobacteriaceae</taxon>
        <taxon>Pedobacter</taxon>
    </lineage>
</organism>
<dbReference type="PANTHER" id="PTHR42852">
    <property type="entry name" value="THIOL:DISULFIDE INTERCHANGE PROTEIN DSBE"/>
    <property type="match status" value="1"/>
</dbReference>
<dbReference type="Pfam" id="PF00578">
    <property type="entry name" value="AhpC-TSA"/>
    <property type="match status" value="1"/>
</dbReference>
<dbReference type="Proteomes" id="UP000636110">
    <property type="component" value="Unassembled WGS sequence"/>
</dbReference>
<protein>
    <submittedName>
        <fullName evidence="6">Redoxin domain-containing protein</fullName>
    </submittedName>
</protein>
<dbReference type="PROSITE" id="PS51352">
    <property type="entry name" value="THIOREDOXIN_2"/>
    <property type="match status" value="1"/>
</dbReference>
<evidence type="ECO:0000256" key="4">
    <source>
        <dbReference type="ARBA" id="ARBA00023284"/>
    </source>
</evidence>
<name>A0ABR6EUS7_9SPHI</name>
<reference evidence="6 7" key="1">
    <citation type="submission" date="2019-11" db="EMBL/GenBank/DDBJ databases">
        <title>Description of Pedobacter sp. LMG 31462T.</title>
        <authorList>
            <person name="Carlier A."/>
            <person name="Qi S."/>
            <person name="Vandamme P."/>
        </authorList>
    </citation>
    <scope>NUCLEOTIDE SEQUENCE [LARGE SCALE GENOMIC DNA]</scope>
    <source>
        <strain evidence="6 7">LMG 31462</strain>
    </source>
</reference>
<evidence type="ECO:0000256" key="1">
    <source>
        <dbReference type="ARBA" id="ARBA00004196"/>
    </source>
</evidence>
<dbReference type="InterPro" id="IPR017937">
    <property type="entry name" value="Thioredoxin_CS"/>
</dbReference>
<evidence type="ECO:0000256" key="2">
    <source>
        <dbReference type="ARBA" id="ARBA00022748"/>
    </source>
</evidence>
<dbReference type="Pfam" id="PF14289">
    <property type="entry name" value="DUF4369"/>
    <property type="match status" value="1"/>
</dbReference>
<proteinExistence type="predicted"/>
<keyword evidence="4" id="KW-0676">Redox-active center</keyword>
<dbReference type="InterPro" id="IPR050553">
    <property type="entry name" value="Thioredoxin_ResA/DsbE_sf"/>
</dbReference>
<dbReference type="EMBL" id="WNXC01000001">
    <property type="protein sequence ID" value="MBB2148213.1"/>
    <property type="molecule type" value="Genomic_DNA"/>
</dbReference>
<dbReference type="PROSITE" id="PS00194">
    <property type="entry name" value="THIOREDOXIN_1"/>
    <property type="match status" value="1"/>
</dbReference>
<comment type="caution">
    <text evidence="6">The sequence shown here is derived from an EMBL/GenBank/DDBJ whole genome shotgun (WGS) entry which is preliminary data.</text>
</comment>
<sequence length="397" mass="44544">MIRAIMNTGIPNKKNMLKTVLAVMLLILSSRSTDVKALTIQIDSATSYLITGKIRNYNNGLVYLRHGDNLKNGLRVDSAKVLNGEFSFSGEISGIAPFLLGVHGKDNKGRIMPSIIYQEPFILSPGHLYFEGDFDGRAPFIAFGTKSQDEYNIFRRKIDPLNKKRTNISGKRNGLKSSATKKLDSLSLQERLVENQIKDALRDHAIRFPNSLVSAYIAKSNLENADVSTIKPIYEALTSVVKESVYGKALLQMLQLSELTGIDHILPSFKLPDSKGQLVSLEEHKGSYSLIDFWASWCGPCRLEHPNLIKAYNAYQAKGFKIISISMDTNKARWLKAVTEDKLSWQQLSDLKGMESETRKMFGITTIPMNFLIDKEGKIIARNLRGTELINKLKELL</sequence>
<evidence type="ECO:0000313" key="6">
    <source>
        <dbReference type="EMBL" id="MBB2148213.1"/>
    </source>
</evidence>
<dbReference type="InterPro" id="IPR000866">
    <property type="entry name" value="AhpC/TSA"/>
</dbReference>
<dbReference type="InterPro" id="IPR013766">
    <property type="entry name" value="Thioredoxin_domain"/>
</dbReference>
<dbReference type="InterPro" id="IPR025380">
    <property type="entry name" value="DUF4369"/>
</dbReference>
<comment type="subcellular location">
    <subcellularLocation>
        <location evidence="1">Cell envelope</location>
    </subcellularLocation>
</comment>
<feature type="domain" description="Thioredoxin" evidence="5">
    <location>
        <begin position="260"/>
        <end position="397"/>
    </location>
</feature>
<dbReference type="SUPFAM" id="SSF52833">
    <property type="entry name" value="Thioredoxin-like"/>
    <property type="match status" value="1"/>
</dbReference>
<evidence type="ECO:0000313" key="7">
    <source>
        <dbReference type="Proteomes" id="UP000636110"/>
    </source>
</evidence>
<keyword evidence="7" id="KW-1185">Reference proteome</keyword>
<evidence type="ECO:0000259" key="5">
    <source>
        <dbReference type="PROSITE" id="PS51352"/>
    </source>
</evidence>
<dbReference type="InterPro" id="IPR036249">
    <property type="entry name" value="Thioredoxin-like_sf"/>
</dbReference>
<gene>
    <name evidence="6" type="ORF">GM920_04745</name>
</gene>
<accession>A0ABR6EUS7</accession>
<dbReference type="Gene3D" id="3.40.30.10">
    <property type="entry name" value="Glutaredoxin"/>
    <property type="match status" value="1"/>
</dbReference>
<keyword evidence="2" id="KW-0201">Cytochrome c-type biogenesis</keyword>
<keyword evidence="3" id="KW-1015">Disulfide bond</keyword>
<dbReference type="PANTHER" id="PTHR42852:SF6">
    <property type="entry name" value="THIOL:DISULFIDE INTERCHANGE PROTEIN DSBE"/>
    <property type="match status" value="1"/>
</dbReference>
<dbReference type="CDD" id="cd02966">
    <property type="entry name" value="TlpA_like_family"/>
    <property type="match status" value="1"/>
</dbReference>
<evidence type="ECO:0000256" key="3">
    <source>
        <dbReference type="ARBA" id="ARBA00023157"/>
    </source>
</evidence>